<dbReference type="AlphaFoldDB" id="A0A317SXG1"/>
<dbReference type="Proteomes" id="UP000246991">
    <property type="component" value="Unassembled WGS sequence"/>
</dbReference>
<dbReference type="OrthoDB" id="10483620at2759"/>
<dbReference type="EMBL" id="PYWC01000019">
    <property type="protein sequence ID" value="PWW77881.1"/>
    <property type="molecule type" value="Genomic_DNA"/>
</dbReference>
<comment type="caution">
    <text evidence="1">The sequence shown here is derived from an EMBL/GenBank/DDBJ whole genome shotgun (WGS) entry which is preliminary data.</text>
</comment>
<protein>
    <submittedName>
        <fullName evidence="1">Uncharacterized protein</fullName>
    </submittedName>
</protein>
<evidence type="ECO:0000313" key="2">
    <source>
        <dbReference type="Proteomes" id="UP000246991"/>
    </source>
</evidence>
<reference evidence="1 2" key="1">
    <citation type="submission" date="2018-03" db="EMBL/GenBank/DDBJ databases">
        <title>Genomes of Pezizomycetes fungi and the evolution of truffles.</title>
        <authorList>
            <person name="Murat C."/>
            <person name="Payen T."/>
            <person name="Noel B."/>
            <person name="Kuo A."/>
            <person name="Martin F.M."/>
        </authorList>
    </citation>
    <scope>NUCLEOTIDE SEQUENCE [LARGE SCALE GENOMIC DNA]</scope>
    <source>
        <strain evidence="1">091103-1</strain>
    </source>
</reference>
<name>A0A317SXG1_9PEZI</name>
<keyword evidence="2" id="KW-1185">Reference proteome</keyword>
<evidence type="ECO:0000313" key="1">
    <source>
        <dbReference type="EMBL" id="PWW77881.1"/>
    </source>
</evidence>
<gene>
    <name evidence="1" type="ORF">C7212DRAFT_362475</name>
</gene>
<sequence length="211" mass="23246">MCRKVRTTYSCNHSTTTTEYCAENPSPSRLFRPRPTSGSSGFSASSWGSSFLIMPVHPVPPTHNTTHEQQTSTLICRECEREFLKTHLTALKREVDSLGVRRNVKDDVTVLSGDGIIGTPPLAERGCLLTRRGIEEGKRLSFGSPSTSPGLPSRPASGEILWDFGHVFDQEERFRKHVVSRGGNTLGCLGSLVKLVGWLSEFLMGLITSRL</sequence>
<organism evidence="1 2">
    <name type="scientific">Tuber magnatum</name>
    <name type="common">white Piedmont truffle</name>
    <dbReference type="NCBI Taxonomy" id="42249"/>
    <lineage>
        <taxon>Eukaryota</taxon>
        <taxon>Fungi</taxon>
        <taxon>Dikarya</taxon>
        <taxon>Ascomycota</taxon>
        <taxon>Pezizomycotina</taxon>
        <taxon>Pezizomycetes</taxon>
        <taxon>Pezizales</taxon>
        <taxon>Tuberaceae</taxon>
        <taxon>Tuber</taxon>
    </lineage>
</organism>
<proteinExistence type="predicted"/>
<accession>A0A317SXG1</accession>